<evidence type="ECO:0000313" key="6">
    <source>
        <dbReference type="Proteomes" id="UP000663855"/>
    </source>
</evidence>
<protein>
    <recommendedName>
        <fullName evidence="2">HAT C-terminal dimerisation domain-containing protein</fullName>
    </recommendedName>
</protein>
<feature type="region of interest" description="Disordered" evidence="1">
    <location>
        <begin position="1"/>
        <end position="29"/>
    </location>
</feature>
<evidence type="ECO:0000313" key="3">
    <source>
        <dbReference type="EMBL" id="CAF1184367.1"/>
    </source>
</evidence>
<feature type="non-terminal residue" evidence="3">
    <location>
        <position position="1"/>
    </location>
</feature>
<dbReference type="PANTHER" id="PTHR47611:SF1">
    <property type="entry name" value="CCHC-TYPE DOMAIN-CONTAINING PROTEIN"/>
    <property type="match status" value="1"/>
</dbReference>
<comment type="caution">
    <text evidence="3">The sequence shown here is derived from an EMBL/GenBank/DDBJ whole genome shotgun (WGS) entry which is preliminary data.</text>
</comment>
<dbReference type="Proteomes" id="UP000663855">
    <property type="component" value="Unassembled WGS sequence"/>
</dbReference>
<evidence type="ECO:0000256" key="1">
    <source>
        <dbReference type="SAM" id="MobiDB-lite"/>
    </source>
</evidence>
<dbReference type="Proteomes" id="UP000681720">
    <property type="component" value="Unassembled WGS sequence"/>
</dbReference>
<dbReference type="EMBL" id="CAJOBJ010318308">
    <property type="protein sequence ID" value="CAF5170192.1"/>
    <property type="molecule type" value="Genomic_DNA"/>
</dbReference>
<gene>
    <name evidence="4" type="ORF">BYL167_LOCUS60307</name>
    <name evidence="3" type="ORF">CJN711_LOCUS11174</name>
    <name evidence="5" type="ORF">GIL414_LOCUS66738</name>
</gene>
<evidence type="ECO:0000313" key="5">
    <source>
        <dbReference type="EMBL" id="CAF5170192.1"/>
    </source>
</evidence>
<dbReference type="Pfam" id="PF05699">
    <property type="entry name" value="Dimer_Tnp_hAT"/>
    <property type="match status" value="1"/>
</dbReference>
<dbReference type="InterPro" id="IPR012337">
    <property type="entry name" value="RNaseH-like_sf"/>
</dbReference>
<dbReference type="SUPFAM" id="SSF53098">
    <property type="entry name" value="Ribonuclease H-like"/>
    <property type="match status" value="1"/>
</dbReference>
<dbReference type="Proteomes" id="UP000681967">
    <property type="component" value="Unassembled WGS sequence"/>
</dbReference>
<dbReference type="PANTHER" id="PTHR47611">
    <property type="entry name" value="HAT DIMERISATION DOMAIN, C-TERMINAL"/>
    <property type="match status" value="1"/>
</dbReference>
<dbReference type="EMBL" id="CAJNOV010004712">
    <property type="protein sequence ID" value="CAF1184367.1"/>
    <property type="molecule type" value="Genomic_DNA"/>
</dbReference>
<proteinExistence type="predicted"/>
<accession>A0A814V590</accession>
<dbReference type="EMBL" id="CAJOBH010230270">
    <property type="protein sequence ID" value="CAF5068912.1"/>
    <property type="molecule type" value="Genomic_DNA"/>
</dbReference>
<dbReference type="GO" id="GO:0046983">
    <property type="term" value="F:protein dimerization activity"/>
    <property type="evidence" value="ECO:0007669"/>
    <property type="project" value="InterPro"/>
</dbReference>
<feature type="compositionally biased region" description="Acidic residues" evidence="1">
    <location>
        <begin position="9"/>
        <end position="22"/>
    </location>
</feature>
<reference evidence="3" key="1">
    <citation type="submission" date="2021-02" db="EMBL/GenBank/DDBJ databases">
        <authorList>
            <person name="Nowell W R."/>
        </authorList>
    </citation>
    <scope>NUCLEOTIDE SEQUENCE</scope>
</reference>
<sequence>RFESGDFIGVEENEEEPEDTDLDSPRGKKTDELDQYLNLGIDKSKLESNPLSFSKEYQDEFQRLSRYARSIHSIPATSASVERQFSEAGLIIQERRTNLNPERLDNILLIRSMQKKNIFL</sequence>
<dbReference type="InterPro" id="IPR008906">
    <property type="entry name" value="HATC_C_dom"/>
</dbReference>
<dbReference type="AlphaFoldDB" id="A0A814V590"/>
<name>A0A814V590_9BILA</name>
<feature type="domain" description="HAT C-terminal dimerisation" evidence="2">
    <location>
        <begin position="32"/>
        <end position="112"/>
    </location>
</feature>
<evidence type="ECO:0000259" key="2">
    <source>
        <dbReference type="Pfam" id="PF05699"/>
    </source>
</evidence>
<organism evidence="3 6">
    <name type="scientific">Rotaria magnacalcarata</name>
    <dbReference type="NCBI Taxonomy" id="392030"/>
    <lineage>
        <taxon>Eukaryota</taxon>
        <taxon>Metazoa</taxon>
        <taxon>Spiralia</taxon>
        <taxon>Gnathifera</taxon>
        <taxon>Rotifera</taxon>
        <taxon>Eurotatoria</taxon>
        <taxon>Bdelloidea</taxon>
        <taxon>Philodinida</taxon>
        <taxon>Philodinidae</taxon>
        <taxon>Rotaria</taxon>
    </lineage>
</organism>
<evidence type="ECO:0000313" key="4">
    <source>
        <dbReference type="EMBL" id="CAF5068912.1"/>
    </source>
</evidence>